<dbReference type="PANTHER" id="PTHR40274">
    <property type="entry name" value="VIRGINIAMYCIN B LYASE"/>
    <property type="match status" value="1"/>
</dbReference>
<dbReference type="GO" id="GO:0016829">
    <property type="term" value="F:lyase activity"/>
    <property type="evidence" value="ECO:0007669"/>
    <property type="project" value="UniProtKB-KW"/>
</dbReference>
<reference evidence="1 2" key="1">
    <citation type="journal article" date="2014" name="Genome Announc.">
        <title>Genome Sequence and Methylome of Soil Bacterium Gemmatirosa kalamazoonensis KBS708T, a Member of the Rarely Cultivated Gemmatimonadetes Phylum.</title>
        <authorList>
            <person name="Debruyn J.M."/>
            <person name="Radosevich M."/>
            <person name="Wommack K.E."/>
            <person name="Polson S.W."/>
            <person name="Hauser L.J."/>
            <person name="Fawaz M.N."/>
            <person name="Korlach J."/>
            <person name="Tsai Y.C."/>
        </authorList>
    </citation>
    <scope>NUCLEOTIDE SEQUENCE [LARGE SCALE GENOMIC DNA]</scope>
    <source>
        <strain evidence="1 2">KBS708</strain>
    </source>
</reference>
<dbReference type="InParanoid" id="W0RBD9"/>
<dbReference type="HOGENOM" id="CLU_054751_0_0_0"/>
<dbReference type="STRING" id="861299.J421_0093"/>
<evidence type="ECO:0000313" key="2">
    <source>
        <dbReference type="Proteomes" id="UP000019151"/>
    </source>
</evidence>
<dbReference type="InterPro" id="IPR051344">
    <property type="entry name" value="Vgb"/>
</dbReference>
<protein>
    <submittedName>
        <fullName evidence="1">Streptogramin lyase</fullName>
    </submittedName>
</protein>
<dbReference type="InterPro" id="IPR015943">
    <property type="entry name" value="WD40/YVTN_repeat-like_dom_sf"/>
</dbReference>
<name>W0RBD9_9BACT</name>
<accession>W0RBD9</accession>
<gene>
    <name evidence="1" type="ORF">J421_0093</name>
</gene>
<dbReference type="PANTHER" id="PTHR40274:SF3">
    <property type="entry name" value="VIRGINIAMYCIN B LYASE"/>
    <property type="match status" value="1"/>
</dbReference>
<sequence>MRTGIRVIGLLVALAPAVGVSQPVPVHEWEVPWKNARPRDPIADRQGRVWFVGQAGNFVARLDPATGQFHRFAIDADAFPHTVNLDARGNAWFTGNRNGSVYRIDAASGKITRFAVPDSSVRDPHTIAVAPNGDLWFTAQFGNAVTRLNAATGQMRVVKMPEANWRPYGIAMDSKGRPWFDLFGTNRIGTIDPATMQLKTFPLPSDRARPRRIAVTTDDMVWYVDYVRGYIGRLDPRSGAVKEWQNPGGAASLPYAMTVDDQDRLWFVETGLKPNRLVGFDPKAEKFFGMTNIGGGDQPNTVRHMTFDKATGVIWFGTDLGTIGRAAVGSRNKPIS</sequence>
<keyword evidence="1" id="KW-0456">Lyase</keyword>
<dbReference type="Gene3D" id="2.130.10.10">
    <property type="entry name" value="YVTN repeat-like/Quinoprotein amine dehydrogenase"/>
    <property type="match status" value="2"/>
</dbReference>
<dbReference type="SUPFAM" id="SSF63829">
    <property type="entry name" value="Calcium-dependent phosphotriesterase"/>
    <property type="match status" value="1"/>
</dbReference>
<dbReference type="OrthoDB" id="2633250at2"/>
<proteinExistence type="predicted"/>
<organism evidence="1 2">
    <name type="scientific">Gemmatirosa kalamazoonensis</name>
    <dbReference type="NCBI Taxonomy" id="861299"/>
    <lineage>
        <taxon>Bacteria</taxon>
        <taxon>Pseudomonadati</taxon>
        <taxon>Gemmatimonadota</taxon>
        <taxon>Gemmatimonadia</taxon>
        <taxon>Gemmatimonadales</taxon>
        <taxon>Gemmatimonadaceae</taxon>
        <taxon>Gemmatirosa</taxon>
    </lineage>
</organism>
<dbReference type="Proteomes" id="UP000019151">
    <property type="component" value="Chromosome"/>
</dbReference>
<dbReference type="EMBL" id="CP007128">
    <property type="protein sequence ID" value="AHG87630.1"/>
    <property type="molecule type" value="Genomic_DNA"/>
</dbReference>
<keyword evidence="2" id="KW-1185">Reference proteome</keyword>
<dbReference type="KEGG" id="gba:J421_0093"/>
<dbReference type="RefSeq" id="WP_025409188.1">
    <property type="nucleotide sequence ID" value="NZ_CP007128.1"/>
</dbReference>
<dbReference type="AlphaFoldDB" id="W0RBD9"/>
<evidence type="ECO:0000313" key="1">
    <source>
        <dbReference type="EMBL" id="AHG87630.1"/>
    </source>
</evidence>
<dbReference type="Pfam" id="PF24684">
    <property type="entry name" value="Vgb_lyase"/>
    <property type="match status" value="1"/>
</dbReference>
<dbReference type="eggNOG" id="COG4257">
    <property type="taxonomic scope" value="Bacteria"/>
</dbReference>